<dbReference type="InterPro" id="IPR015912">
    <property type="entry name" value="Phosphofructokinase_CS"/>
</dbReference>
<evidence type="ECO:0000256" key="7">
    <source>
        <dbReference type="ARBA" id="ARBA00022777"/>
    </source>
</evidence>
<gene>
    <name evidence="10" type="primary">pfkA</name>
    <name evidence="12" type="ORF">AUP42_07725</name>
</gene>
<reference evidence="12 13" key="1">
    <citation type="submission" date="2015-12" db="EMBL/GenBank/DDBJ databases">
        <title>Genome sequence of Thalassospira lucentensis MCCC 1A02072.</title>
        <authorList>
            <person name="Lu L."/>
            <person name="Lai Q."/>
            <person name="Shao Z."/>
            <person name="Qian P."/>
        </authorList>
    </citation>
    <scope>NUCLEOTIDE SEQUENCE [LARGE SCALE GENOMIC DNA]</scope>
    <source>
        <strain evidence="12 13">MCCC 1A02072</strain>
    </source>
</reference>
<evidence type="ECO:0000256" key="5">
    <source>
        <dbReference type="ARBA" id="ARBA00022679"/>
    </source>
</evidence>
<evidence type="ECO:0000256" key="6">
    <source>
        <dbReference type="ARBA" id="ARBA00022723"/>
    </source>
</evidence>
<dbReference type="RefSeq" id="WP_062953412.1">
    <property type="nucleotide sequence ID" value="NZ_LPVY01000024.1"/>
</dbReference>
<feature type="binding site" description="in other chain" evidence="10">
    <location>
        <begin position="281"/>
        <end position="284"/>
    </location>
    <ligand>
        <name>substrate</name>
        <note>ligand shared between dimeric partners</note>
    </ligand>
</feature>
<dbReference type="PANTHER" id="PTHR13697:SF52">
    <property type="entry name" value="ATP-DEPENDENT 6-PHOSPHOFRUCTOKINASE 3"/>
    <property type="match status" value="1"/>
</dbReference>
<feature type="binding site" evidence="10">
    <location>
        <position position="114"/>
    </location>
    <ligand>
        <name>Mg(2+)</name>
        <dbReference type="ChEBI" id="CHEBI:18420"/>
        <note>catalytic</note>
    </ligand>
</feature>
<accession>A0A154L1E8</accession>
<name>A0A154L1E8_9PROT</name>
<keyword evidence="9 10" id="KW-0324">Glycolysis</keyword>
<keyword evidence="7 10" id="KW-0418">Kinase</keyword>
<organism evidence="12 13">
    <name type="scientific">Thalassospira lucentensis</name>
    <dbReference type="NCBI Taxonomy" id="168935"/>
    <lineage>
        <taxon>Bacteria</taxon>
        <taxon>Pseudomonadati</taxon>
        <taxon>Pseudomonadota</taxon>
        <taxon>Alphaproteobacteria</taxon>
        <taxon>Rhodospirillales</taxon>
        <taxon>Thalassospiraceae</taxon>
        <taxon>Thalassospira</taxon>
    </lineage>
</organism>
<dbReference type="Proteomes" id="UP000076335">
    <property type="component" value="Unassembled WGS sequence"/>
</dbReference>
<comment type="function">
    <text evidence="10">Catalyzes the phosphorylation of D-fructose 6-phosphate to fructose 1,6-bisphosphate by ATP, the first committing step of glycolysis.</text>
</comment>
<evidence type="ECO:0000313" key="13">
    <source>
        <dbReference type="Proteomes" id="UP000076335"/>
    </source>
</evidence>
<comment type="pathway">
    <text evidence="3 10">Carbohydrate degradation; glycolysis; D-glyceraldehyde 3-phosphate and glycerone phosphate from D-glucose: step 3/4.</text>
</comment>
<dbReference type="NCBIfam" id="NF010674">
    <property type="entry name" value="PRK14071.1"/>
    <property type="match status" value="1"/>
</dbReference>
<dbReference type="PANTHER" id="PTHR13697">
    <property type="entry name" value="PHOSPHOFRUCTOKINASE"/>
    <property type="match status" value="1"/>
</dbReference>
<dbReference type="GO" id="GO:0046872">
    <property type="term" value="F:metal ion binding"/>
    <property type="evidence" value="ECO:0007669"/>
    <property type="project" value="UniProtKB-KW"/>
</dbReference>
<dbReference type="AlphaFoldDB" id="A0A154L1E8"/>
<dbReference type="UniPathway" id="UPA00109">
    <property type="reaction ID" value="UER00182"/>
</dbReference>
<dbReference type="EMBL" id="LPVY01000024">
    <property type="protein sequence ID" value="KZB61150.1"/>
    <property type="molecule type" value="Genomic_DNA"/>
</dbReference>
<evidence type="ECO:0000313" key="12">
    <source>
        <dbReference type="EMBL" id="KZB61150.1"/>
    </source>
</evidence>
<dbReference type="GO" id="GO:0070095">
    <property type="term" value="F:fructose-6-phosphate binding"/>
    <property type="evidence" value="ECO:0007669"/>
    <property type="project" value="TreeGrafter"/>
</dbReference>
<dbReference type="GO" id="GO:0005945">
    <property type="term" value="C:6-phosphofructokinase complex"/>
    <property type="evidence" value="ECO:0007669"/>
    <property type="project" value="TreeGrafter"/>
</dbReference>
<dbReference type="GO" id="GO:0030388">
    <property type="term" value="P:fructose 1,6-bisphosphate metabolic process"/>
    <property type="evidence" value="ECO:0007669"/>
    <property type="project" value="TreeGrafter"/>
</dbReference>
<dbReference type="InterPro" id="IPR012003">
    <property type="entry name" value="ATP_PFK_prok-type"/>
</dbReference>
<feature type="binding site" evidence="10">
    <location>
        <begin position="113"/>
        <end position="116"/>
    </location>
    <ligand>
        <name>ATP</name>
        <dbReference type="ChEBI" id="CHEBI:30616"/>
    </ligand>
</feature>
<feature type="binding site" evidence="10">
    <location>
        <position position="275"/>
    </location>
    <ligand>
        <name>substrate</name>
        <note>ligand shared between dimeric partners</note>
    </ligand>
</feature>
<dbReference type="SUPFAM" id="SSF53784">
    <property type="entry name" value="Phosphofructokinase"/>
    <property type="match status" value="1"/>
</dbReference>
<dbReference type="FunFam" id="3.40.50.460:FF:000002">
    <property type="entry name" value="ATP-dependent 6-phosphofructokinase"/>
    <property type="match status" value="1"/>
</dbReference>
<evidence type="ECO:0000256" key="2">
    <source>
        <dbReference type="ARBA" id="ARBA00004496"/>
    </source>
</evidence>
<evidence type="ECO:0000256" key="8">
    <source>
        <dbReference type="ARBA" id="ARBA00022842"/>
    </source>
</evidence>
<evidence type="ECO:0000256" key="4">
    <source>
        <dbReference type="ARBA" id="ARBA00022490"/>
    </source>
</evidence>
<keyword evidence="10" id="KW-0547">Nucleotide-binding</keyword>
<comment type="caution">
    <text evidence="10">Lacks conserved residue(s) required for the propagation of feature annotation.</text>
</comment>
<dbReference type="GO" id="GO:0042802">
    <property type="term" value="F:identical protein binding"/>
    <property type="evidence" value="ECO:0007669"/>
    <property type="project" value="TreeGrafter"/>
</dbReference>
<dbReference type="InterPro" id="IPR035966">
    <property type="entry name" value="PKF_sf"/>
</dbReference>
<feature type="binding site" evidence="10">
    <location>
        <position position="174"/>
    </location>
    <ligand>
        <name>substrate</name>
        <note>ligand shared between dimeric partners</note>
    </ligand>
</feature>
<dbReference type="GO" id="GO:0047334">
    <property type="term" value="F:diphosphate-fructose-6-phosphate 1-phosphotransferase activity"/>
    <property type="evidence" value="ECO:0007669"/>
    <property type="project" value="InterPro"/>
</dbReference>
<dbReference type="InterPro" id="IPR022953">
    <property type="entry name" value="ATP_PFK"/>
</dbReference>
<feature type="binding site" evidence="10">
    <location>
        <position position="10"/>
    </location>
    <ligand>
        <name>ATP</name>
        <dbReference type="ChEBI" id="CHEBI:30616"/>
    </ligand>
</feature>
<dbReference type="Gene3D" id="3.40.50.450">
    <property type="match status" value="1"/>
</dbReference>
<dbReference type="GO" id="GO:0016208">
    <property type="term" value="F:AMP binding"/>
    <property type="evidence" value="ECO:0007669"/>
    <property type="project" value="TreeGrafter"/>
</dbReference>
<evidence type="ECO:0000256" key="3">
    <source>
        <dbReference type="ARBA" id="ARBA00004679"/>
    </source>
</evidence>
<comment type="similarity">
    <text evidence="10">Belongs to the phosphofructokinase type A (PFKA) family. Mixed-substrate PFK group III subfamily.</text>
</comment>
<dbReference type="PIRSF" id="PIRSF000532">
    <property type="entry name" value="ATP_PFK_prok"/>
    <property type="match status" value="1"/>
</dbReference>
<dbReference type="Pfam" id="PF00365">
    <property type="entry name" value="PFK"/>
    <property type="match status" value="1"/>
</dbReference>
<keyword evidence="5 10" id="KW-0808">Transferase</keyword>
<dbReference type="GO" id="GO:0048029">
    <property type="term" value="F:monosaccharide binding"/>
    <property type="evidence" value="ECO:0007669"/>
    <property type="project" value="TreeGrafter"/>
</dbReference>
<dbReference type="PROSITE" id="PS00433">
    <property type="entry name" value="PHOSPHOFRUCTOKINASE"/>
    <property type="match status" value="1"/>
</dbReference>
<feature type="site" description="Important for substrate specificity; cannot use PPi as phosphoryl donor" evidence="10">
    <location>
        <position position="115"/>
    </location>
</feature>
<comment type="subunit">
    <text evidence="10">Homodimer or homotetramer.</text>
</comment>
<keyword evidence="4 10" id="KW-0963">Cytoplasm</keyword>
<dbReference type="GO" id="GO:0006002">
    <property type="term" value="P:fructose 6-phosphate metabolic process"/>
    <property type="evidence" value="ECO:0007669"/>
    <property type="project" value="InterPro"/>
</dbReference>
<dbReference type="InterPro" id="IPR000023">
    <property type="entry name" value="Phosphofructokinase_dom"/>
</dbReference>
<comment type="catalytic activity">
    <reaction evidence="10">
        <text>beta-D-fructose 6-phosphate + ATP = beta-D-fructose 1,6-bisphosphate + ADP + H(+)</text>
        <dbReference type="Rhea" id="RHEA:16109"/>
        <dbReference type="ChEBI" id="CHEBI:15378"/>
        <dbReference type="ChEBI" id="CHEBI:30616"/>
        <dbReference type="ChEBI" id="CHEBI:32966"/>
        <dbReference type="ChEBI" id="CHEBI:57634"/>
        <dbReference type="ChEBI" id="CHEBI:456216"/>
        <dbReference type="EC" id="2.7.1.11"/>
    </reaction>
</comment>
<dbReference type="GO" id="GO:0005524">
    <property type="term" value="F:ATP binding"/>
    <property type="evidence" value="ECO:0007669"/>
    <property type="project" value="UniProtKB-KW"/>
</dbReference>
<keyword evidence="8 10" id="KW-0460">Magnesium</keyword>
<comment type="cofactor">
    <cofactor evidence="1 10">
        <name>Mg(2+)</name>
        <dbReference type="ChEBI" id="CHEBI:18420"/>
    </cofactor>
</comment>
<dbReference type="HAMAP" id="MF_01976">
    <property type="entry name" value="Phosphofructokinase_III"/>
    <property type="match status" value="1"/>
</dbReference>
<feature type="binding site" description="in other chain" evidence="10">
    <location>
        <begin position="137"/>
        <end position="139"/>
    </location>
    <ligand>
        <name>substrate</name>
        <note>ligand shared between dimeric partners</note>
    </ligand>
</feature>
<feature type="binding site" evidence="10">
    <location>
        <begin position="76"/>
        <end position="77"/>
    </location>
    <ligand>
        <name>ATP</name>
        <dbReference type="ChEBI" id="CHEBI:30616"/>
    </ligand>
</feature>
<comment type="caution">
    <text evidence="12">The sequence shown here is derived from an EMBL/GenBank/DDBJ whole genome shotgun (WGS) entry which is preliminary data.</text>
</comment>
<dbReference type="Gene3D" id="3.40.50.460">
    <property type="entry name" value="Phosphofructokinase domain"/>
    <property type="match status" value="1"/>
</dbReference>
<feature type="binding site" description="in other chain" evidence="10">
    <location>
        <position position="234"/>
    </location>
    <ligand>
        <name>substrate</name>
        <note>ligand shared between dimeric partners</note>
    </ligand>
</feature>
<dbReference type="GO" id="GO:0003872">
    <property type="term" value="F:6-phosphofructokinase activity"/>
    <property type="evidence" value="ECO:0007669"/>
    <property type="project" value="UniProtKB-UniRule"/>
</dbReference>
<evidence type="ECO:0000259" key="11">
    <source>
        <dbReference type="Pfam" id="PF00365"/>
    </source>
</evidence>
<dbReference type="OrthoDB" id="9802503at2"/>
<proteinExistence type="inferred from homology"/>
<dbReference type="PRINTS" id="PR00476">
    <property type="entry name" value="PHFRCTKINASE"/>
</dbReference>
<feature type="domain" description="Phosphofructokinase" evidence="11">
    <location>
        <begin position="2"/>
        <end position="307"/>
    </location>
</feature>
<feature type="active site" description="Proton acceptor" evidence="10">
    <location>
        <position position="139"/>
    </location>
</feature>
<feature type="binding site" description="in other chain" evidence="10">
    <location>
        <begin position="181"/>
        <end position="183"/>
    </location>
    <ligand>
        <name>substrate</name>
        <note>ligand shared between dimeric partners</note>
    </ligand>
</feature>
<protein>
    <recommendedName>
        <fullName evidence="10">ATP-dependent 6-phosphofructokinase</fullName>
        <shortName evidence="10">ATP-PFK</shortName>
        <shortName evidence="10">Phosphofructokinase</shortName>
        <ecNumber evidence="10">2.7.1.11</ecNumber>
    </recommendedName>
    <alternativeName>
        <fullName evidence="10">Phosphohexokinase</fullName>
    </alternativeName>
</protein>
<dbReference type="InterPro" id="IPR012829">
    <property type="entry name" value="Phosphofructokinase_III"/>
</dbReference>
<dbReference type="EC" id="2.7.1.11" evidence="10"/>
<dbReference type="GO" id="GO:0061621">
    <property type="term" value="P:canonical glycolysis"/>
    <property type="evidence" value="ECO:0007669"/>
    <property type="project" value="TreeGrafter"/>
</dbReference>
<evidence type="ECO:0000256" key="10">
    <source>
        <dbReference type="HAMAP-Rule" id="MF_01976"/>
    </source>
</evidence>
<dbReference type="NCBIfam" id="NF002872">
    <property type="entry name" value="PRK03202.1"/>
    <property type="match status" value="1"/>
</dbReference>
<comment type="subcellular location">
    <subcellularLocation>
        <location evidence="2 10">Cytoplasm</location>
    </subcellularLocation>
</comment>
<evidence type="ECO:0000256" key="1">
    <source>
        <dbReference type="ARBA" id="ARBA00001946"/>
    </source>
</evidence>
<evidence type="ECO:0000256" key="9">
    <source>
        <dbReference type="ARBA" id="ARBA00023152"/>
    </source>
</evidence>
<sequence>MRIGILTSGGDCAGLNAVILAVVRRAVLGYGWNVVGIRQGTHGLMQDPPQAIDLNDYVNNDGMLRLGGTILGTVNKGDPFHYPMPDGSFADRSAEVIAGYHKLGLDALIGVGGDGSMAILHRLAEMGGINLVGIPKTIDNDLALTEYSVGFTTAVNVAVEALDRLQPTAASHDRIMILEVMGRDAGHIALFAGVAGGADAILIPEMDYDLDALTEHCLNIRKRGRNHALVIVAEAVKRDDGAAVTQGDDGQKVRYGGIGHWLADELGARTGWETRVTVLGHVQRGGTPSPRDRVIASAFGVHAVDLIAQKSFDRVVAWSKRKVIDVAMADVIVGPRLVDTNGTMVSTAKGLGAYIGHPPETVRTAKTV</sequence>
<keyword evidence="6 10" id="KW-0479">Metal-binding</keyword>
<keyword evidence="10" id="KW-0067">ATP-binding</keyword>